<feature type="repeat" description="RCC1" evidence="3">
    <location>
        <begin position="273"/>
        <end position="324"/>
    </location>
</feature>
<dbReference type="PANTHER" id="PTHR45982:SF8">
    <property type="entry name" value="E3 UBIQUITIN-PROTEIN LIGASE HERC2-LIKE PROTEIN-RELATED"/>
    <property type="match status" value="1"/>
</dbReference>
<dbReference type="Proteomes" id="UP001378592">
    <property type="component" value="Unassembled WGS sequence"/>
</dbReference>
<name>A0AAN9UZ49_9ORTH</name>
<feature type="repeat" description="RCC1" evidence="3">
    <location>
        <begin position="1"/>
        <end position="57"/>
    </location>
</feature>
<dbReference type="AlphaFoldDB" id="A0AAN9UZ49"/>
<feature type="repeat" description="RCC1" evidence="3">
    <location>
        <begin position="58"/>
        <end position="109"/>
    </location>
</feature>
<evidence type="ECO:0000259" key="4">
    <source>
        <dbReference type="Pfam" id="PF25390"/>
    </source>
</evidence>
<dbReference type="InterPro" id="IPR009091">
    <property type="entry name" value="RCC1/BLIP-II"/>
</dbReference>
<evidence type="ECO:0000256" key="3">
    <source>
        <dbReference type="PROSITE-ProRule" id="PRU00235"/>
    </source>
</evidence>
<feature type="repeat" description="RCC1" evidence="3">
    <location>
        <begin position="325"/>
        <end position="376"/>
    </location>
</feature>
<dbReference type="PANTHER" id="PTHR45982">
    <property type="entry name" value="REGULATOR OF CHROMOSOME CONDENSATION"/>
    <property type="match status" value="1"/>
</dbReference>
<feature type="repeat" description="RCC1" evidence="3">
    <location>
        <begin position="216"/>
        <end position="272"/>
    </location>
</feature>
<feature type="domain" description="RCC1-like" evidence="4">
    <location>
        <begin position="3"/>
        <end position="372"/>
    </location>
</feature>
<dbReference type="SUPFAM" id="SSF50985">
    <property type="entry name" value="RCC1/BLIP-II"/>
    <property type="match status" value="1"/>
</dbReference>
<organism evidence="5 6">
    <name type="scientific">Gryllus longicercus</name>
    <dbReference type="NCBI Taxonomy" id="2509291"/>
    <lineage>
        <taxon>Eukaryota</taxon>
        <taxon>Metazoa</taxon>
        <taxon>Ecdysozoa</taxon>
        <taxon>Arthropoda</taxon>
        <taxon>Hexapoda</taxon>
        <taxon>Insecta</taxon>
        <taxon>Pterygota</taxon>
        <taxon>Neoptera</taxon>
        <taxon>Polyneoptera</taxon>
        <taxon>Orthoptera</taxon>
        <taxon>Ensifera</taxon>
        <taxon>Gryllidea</taxon>
        <taxon>Grylloidea</taxon>
        <taxon>Gryllidae</taxon>
        <taxon>Gryllinae</taxon>
        <taxon>Gryllus</taxon>
    </lineage>
</organism>
<accession>A0AAN9UZ49</accession>
<dbReference type="PROSITE" id="PS50012">
    <property type="entry name" value="RCC1_3"/>
    <property type="match status" value="7"/>
</dbReference>
<evidence type="ECO:0000256" key="1">
    <source>
        <dbReference type="ARBA" id="ARBA00022658"/>
    </source>
</evidence>
<reference evidence="5 6" key="1">
    <citation type="submission" date="2024-03" db="EMBL/GenBank/DDBJ databases">
        <title>The genome assembly and annotation of the cricket Gryllus longicercus Weissman &amp; Gray.</title>
        <authorList>
            <person name="Szrajer S."/>
            <person name="Gray D."/>
            <person name="Ylla G."/>
        </authorList>
    </citation>
    <scope>NUCLEOTIDE SEQUENCE [LARGE SCALE GENOMIC DNA]</scope>
    <source>
        <strain evidence="5">DAG 2021-001</strain>
        <tissue evidence="5">Whole body minus gut</tissue>
    </source>
</reference>
<evidence type="ECO:0000313" key="5">
    <source>
        <dbReference type="EMBL" id="KAK7788552.1"/>
    </source>
</evidence>
<protein>
    <recommendedName>
        <fullName evidence="4">RCC1-like domain-containing protein</fullName>
    </recommendedName>
</protein>
<dbReference type="InterPro" id="IPR051553">
    <property type="entry name" value="Ran_GTPase-activating"/>
</dbReference>
<dbReference type="Pfam" id="PF25390">
    <property type="entry name" value="WD40_RLD"/>
    <property type="match status" value="1"/>
</dbReference>
<comment type="caution">
    <text evidence="5">The sequence shown here is derived from an EMBL/GenBank/DDBJ whole genome shotgun (WGS) entry which is preliminary data.</text>
</comment>
<dbReference type="GO" id="GO:0005085">
    <property type="term" value="F:guanyl-nucleotide exchange factor activity"/>
    <property type="evidence" value="ECO:0007669"/>
    <property type="project" value="TreeGrafter"/>
</dbReference>
<keyword evidence="6" id="KW-1185">Reference proteome</keyword>
<dbReference type="InterPro" id="IPR000408">
    <property type="entry name" value="Reg_chr_condens"/>
</dbReference>
<dbReference type="Gene3D" id="2.130.10.30">
    <property type="entry name" value="Regulator of chromosome condensation 1/beta-lactamase-inhibitor protein II"/>
    <property type="match status" value="2"/>
</dbReference>
<evidence type="ECO:0000256" key="2">
    <source>
        <dbReference type="ARBA" id="ARBA00022737"/>
    </source>
</evidence>
<dbReference type="PROSITE" id="PS00626">
    <property type="entry name" value="RCC1_2"/>
    <property type="match status" value="1"/>
</dbReference>
<gene>
    <name evidence="5" type="ORF">R5R35_011742</name>
</gene>
<feature type="repeat" description="RCC1" evidence="3">
    <location>
        <begin position="110"/>
        <end position="160"/>
    </location>
</feature>
<feature type="repeat" description="RCC1" evidence="3">
    <location>
        <begin position="161"/>
        <end position="215"/>
    </location>
</feature>
<dbReference type="EMBL" id="JAZDUA010001027">
    <property type="protein sequence ID" value="KAK7788552.1"/>
    <property type="molecule type" value="Genomic_DNA"/>
</dbReference>
<keyword evidence="2" id="KW-0677">Repeat</keyword>
<proteinExistence type="predicted"/>
<dbReference type="GO" id="GO:0005737">
    <property type="term" value="C:cytoplasm"/>
    <property type="evidence" value="ECO:0007669"/>
    <property type="project" value="TreeGrafter"/>
</dbReference>
<keyword evidence="1" id="KW-0344">Guanine-nucleotide releasing factor</keyword>
<dbReference type="PRINTS" id="PR00633">
    <property type="entry name" value="RCCNDNSATION"/>
</dbReference>
<evidence type="ECO:0000313" key="6">
    <source>
        <dbReference type="Proteomes" id="UP001378592"/>
    </source>
</evidence>
<sequence length="376" mass="40858">MKLLSWGANSYSQLGHGRISEQCTFPTSISDEEERLNLTRVVDVKCGGGHTLVLDKDGRMFSCGWNSKGQLGLPVSSASLSLKCMTCVEDLKISHICCGWESSYAVTSGKELLVWGSNSFGQLGLERREIFLSSTPLRLSLPPVKTLATGLRHTAIVTENGNVLVCGNGRKGQLGLMGDDGGPLFEETRPHIIPDVSNVTTVACGQYHTVVITDEGRMYAWGDNKHGQLGLDPTLHPSVFKPAEIHLFGNEQLPSECSIVCGWTHTALVTGNGDIYNWGRNTYGQLGCCGYERSVNWQPHKMANIHRVKQLAVGSEHNIALLDSGEIVSWGWNEHGNCGIGTEMDVTEPTHVKIDEHYKAVLVSAGGGHSFALIED</sequence>
<dbReference type="InterPro" id="IPR058923">
    <property type="entry name" value="RCC1-like_dom"/>
</dbReference>